<keyword evidence="3" id="KW-1185">Reference proteome</keyword>
<evidence type="ECO:0000313" key="2">
    <source>
        <dbReference type="EMBL" id="GLR15818.1"/>
    </source>
</evidence>
<organism evidence="2 3">
    <name type="scientific">Portibacter lacus</name>
    <dbReference type="NCBI Taxonomy" id="1099794"/>
    <lineage>
        <taxon>Bacteria</taxon>
        <taxon>Pseudomonadati</taxon>
        <taxon>Bacteroidota</taxon>
        <taxon>Saprospiria</taxon>
        <taxon>Saprospirales</taxon>
        <taxon>Haliscomenobacteraceae</taxon>
        <taxon>Portibacter</taxon>
    </lineage>
</organism>
<evidence type="ECO:0000313" key="3">
    <source>
        <dbReference type="Proteomes" id="UP001156666"/>
    </source>
</evidence>
<reference evidence="2" key="1">
    <citation type="journal article" date="2014" name="Int. J. Syst. Evol. Microbiol.">
        <title>Complete genome sequence of Corynebacterium casei LMG S-19264T (=DSM 44701T), isolated from a smear-ripened cheese.</title>
        <authorList>
            <consortium name="US DOE Joint Genome Institute (JGI-PGF)"/>
            <person name="Walter F."/>
            <person name="Albersmeier A."/>
            <person name="Kalinowski J."/>
            <person name="Ruckert C."/>
        </authorList>
    </citation>
    <scope>NUCLEOTIDE SEQUENCE</scope>
    <source>
        <strain evidence="2">NBRC 108769</strain>
    </source>
</reference>
<sequence length="308" mass="34925">MKFQLLIGLLLLLGSANAQKVINVRYPVPSNEVELIPGISVPAIEPGYTLWLPNGKETKGMIIIPFQRRDSLYQDNLIKYALRSKLALMYTTTDNPLEFLFSDHKSKALADDILKVCDNFKIPKNNLFFYGIALSGTRALKLTIFIMQNKAYEDLKPRAIAISDSPLDMNRFYKLLDKPIEIPLDQLTIKEQHVTKKYLVQELDGSPTTSKARYNSYSPYTKTVRNGGNAAYFTRLPLRAYVRSNVNWASDHAGGFDYDLSEFVHQLELLGSTKATIVEVEPGKNSLTAQSGIDERELVRWFSDQCQF</sequence>
<dbReference type="EMBL" id="BSOH01000001">
    <property type="protein sequence ID" value="GLR15818.1"/>
    <property type="molecule type" value="Genomic_DNA"/>
</dbReference>
<name>A0AA37SJC8_9BACT</name>
<dbReference type="Proteomes" id="UP001156666">
    <property type="component" value="Unassembled WGS sequence"/>
</dbReference>
<feature type="signal peptide" evidence="1">
    <location>
        <begin position="1"/>
        <end position="20"/>
    </location>
</feature>
<accession>A0AA37SJC8</accession>
<dbReference type="RefSeq" id="WP_235294604.1">
    <property type="nucleotide sequence ID" value="NZ_BSOH01000001.1"/>
</dbReference>
<protein>
    <recommendedName>
        <fullName evidence="4">Alpha/beta hydrolase</fullName>
    </recommendedName>
</protein>
<evidence type="ECO:0008006" key="4">
    <source>
        <dbReference type="Google" id="ProtNLM"/>
    </source>
</evidence>
<keyword evidence="1" id="KW-0732">Signal</keyword>
<proteinExistence type="predicted"/>
<feature type="chain" id="PRO_5041406208" description="Alpha/beta hydrolase" evidence="1">
    <location>
        <begin position="21"/>
        <end position="308"/>
    </location>
</feature>
<evidence type="ECO:0000256" key="1">
    <source>
        <dbReference type="SAM" id="SignalP"/>
    </source>
</evidence>
<reference evidence="2" key="2">
    <citation type="submission" date="2023-01" db="EMBL/GenBank/DDBJ databases">
        <title>Draft genome sequence of Portibacter lacus strain NBRC 108769.</title>
        <authorList>
            <person name="Sun Q."/>
            <person name="Mori K."/>
        </authorList>
    </citation>
    <scope>NUCLEOTIDE SEQUENCE</scope>
    <source>
        <strain evidence="2">NBRC 108769</strain>
    </source>
</reference>
<comment type="caution">
    <text evidence="2">The sequence shown here is derived from an EMBL/GenBank/DDBJ whole genome shotgun (WGS) entry which is preliminary data.</text>
</comment>
<gene>
    <name evidence="2" type="ORF">GCM10007940_04330</name>
</gene>
<dbReference type="AlphaFoldDB" id="A0AA37SJC8"/>